<proteinExistence type="predicted"/>
<sequence>MPGYGVGVTDRRAAAARFLPDDPATLEVRSGQFHDVVIGAEHVVCFARTPAAAERLPRRAARLRAVSALRLGFATPEVLASGGSHLVLSRVPGRPLDAPAGPVVAAQYAELLSALAAADGAGLPSAPPDEWPTFADDVRAELFPLMSGPGRERAEAELAAVQALPPTTNAVVHGDLGSENVLWETVDGVPRLSGVIDWDEVAVGDQAVDLAAIAAGHGRALFDRLLESMGRPAGLDARIEAIRGTFALQQALSAVRDGDQAELDDGLVGYRGEANHHRAL</sequence>
<dbReference type="EMBL" id="BAAAUX010000001">
    <property type="protein sequence ID" value="GAA2772559.1"/>
    <property type="molecule type" value="Genomic_DNA"/>
</dbReference>
<gene>
    <name evidence="2" type="ORF">GCM10010470_00020</name>
</gene>
<keyword evidence="3" id="KW-1185">Reference proteome</keyword>
<dbReference type="InterPro" id="IPR011009">
    <property type="entry name" value="Kinase-like_dom_sf"/>
</dbReference>
<dbReference type="Pfam" id="PF01636">
    <property type="entry name" value="APH"/>
    <property type="match status" value="1"/>
</dbReference>
<dbReference type="Gene3D" id="3.90.1200.10">
    <property type="match status" value="1"/>
</dbReference>
<evidence type="ECO:0000313" key="3">
    <source>
        <dbReference type="Proteomes" id="UP001500979"/>
    </source>
</evidence>
<protein>
    <recommendedName>
        <fullName evidence="1">Aminoglycoside phosphotransferase domain-containing protein</fullName>
    </recommendedName>
</protein>
<dbReference type="InterPro" id="IPR002575">
    <property type="entry name" value="Aminoglycoside_PTrfase"/>
</dbReference>
<name>A0ABN3V3A9_9PSEU</name>
<comment type="caution">
    <text evidence="2">The sequence shown here is derived from an EMBL/GenBank/DDBJ whole genome shotgun (WGS) entry which is preliminary data.</text>
</comment>
<accession>A0ABN3V3A9</accession>
<dbReference type="Proteomes" id="UP001500979">
    <property type="component" value="Unassembled WGS sequence"/>
</dbReference>
<evidence type="ECO:0000259" key="1">
    <source>
        <dbReference type="Pfam" id="PF01636"/>
    </source>
</evidence>
<evidence type="ECO:0000313" key="2">
    <source>
        <dbReference type="EMBL" id="GAA2772559.1"/>
    </source>
</evidence>
<reference evidence="2 3" key="1">
    <citation type="journal article" date="2019" name="Int. J. Syst. Evol. Microbiol.">
        <title>The Global Catalogue of Microorganisms (GCM) 10K type strain sequencing project: providing services to taxonomists for standard genome sequencing and annotation.</title>
        <authorList>
            <consortium name="The Broad Institute Genomics Platform"/>
            <consortium name="The Broad Institute Genome Sequencing Center for Infectious Disease"/>
            <person name="Wu L."/>
            <person name="Ma J."/>
        </authorList>
    </citation>
    <scope>NUCLEOTIDE SEQUENCE [LARGE SCALE GENOMIC DNA]</scope>
    <source>
        <strain evidence="2 3">JCM 9383</strain>
    </source>
</reference>
<dbReference type="SUPFAM" id="SSF56112">
    <property type="entry name" value="Protein kinase-like (PK-like)"/>
    <property type="match status" value="1"/>
</dbReference>
<feature type="domain" description="Aminoglycoside phosphotransferase" evidence="1">
    <location>
        <begin position="41"/>
        <end position="230"/>
    </location>
</feature>
<organism evidence="2 3">
    <name type="scientific">Saccharopolyspora taberi</name>
    <dbReference type="NCBI Taxonomy" id="60895"/>
    <lineage>
        <taxon>Bacteria</taxon>
        <taxon>Bacillati</taxon>
        <taxon>Actinomycetota</taxon>
        <taxon>Actinomycetes</taxon>
        <taxon>Pseudonocardiales</taxon>
        <taxon>Pseudonocardiaceae</taxon>
        <taxon>Saccharopolyspora</taxon>
    </lineage>
</organism>